<dbReference type="EMBL" id="CAJNOM010007849">
    <property type="protein sequence ID" value="CAF1677420.1"/>
    <property type="molecule type" value="Genomic_DNA"/>
</dbReference>
<keyword evidence="3" id="KW-1185">Reference proteome</keyword>
<protein>
    <recommendedName>
        <fullName evidence="5">SET domain-containing protein</fullName>
    </recommendedName>
</protein>
<dbReference type="EMBL" id="CAJNOI010007413">
    <property type="protein sequence ID" value="CAF1588382.1"/>
    <property type="molecule type" value="Genomic_DNA"/>
</dbReference>
<evidence type="ECO:0000313" key="1">
    <source>
        <dbReference type="EMBL" id="CAF1588382.1"/>
    </source>
</evidence>
<reference evidence="1" key="1">
    <citation type="submission" date="2021-02" db="EMBL/GenBank/DDBJ databases">
        <authorList>
            <person name="Nowell W R."/>
        </authorList>
    </citation>
    <scope>NUCLEOTIDE SEQUENCE</scope>
</reference>
<dbReference type="Proteomes" id="UP000663832">
    <property type="component" value="Unassembled WGS sequence"/>
</dbReference>
<feature type="non-terminal residue" evidence="1">
    <location>
        <position position="109"/>
    </location>
</feature>
<gene>
    <name evidence="1" type="ORF">BJG266_LOCUS49395</name>
    <name evidence="2" type="ORF">QVE165_LOCUS66478</name>
</gene>
<name>A0A815ZVM2_9BILA</name>
<evidence type="ECO:0008006" key="5">
    <source>
        <dbReference type="Google" id="ProtNLM"/>
    </source>
</evidence>
<evidence type="ECO:0000313" key="2">
    <source>
        <dbReference type="EMBL" id="CAF1677420.1"/>
    </source>
</evidence>
<sequence>MNDSKYGVDEKGLFAVEKIYKGEELIYDYDPLVEEWPFYPNNDKRGKYTKAELFKLIENNPKLSKLINYQAYMIDDNLFNVPFKYAVMDSDNVNDCEKRFPHTLFINHS</sequence>
<evidence type="ECO:0000313" key="3">
    <source>
        <dbReference type="Proteomes" id="UP000663832"/>
    </source>
</evidence>
<dbReference type="Proteomes" id="UP000663877">
    <property type="component" value="Unassembled WGS sequence"/>
</dbReference>
<organism evidence="1 4">
    <name type="scientific">Adineta steineri</name>
    <dbReference type="NCBI Taxonomy" id="433720"/>
    <lineage>
        <taxon>Eukaryota</taxon>
        <taxon>Metazoa</taxon>
        <taxon>Spiralia</taxon>
        <taxon>Gnathifera</taxon>
        <taxon>Rotifera</taxon>
        <taxon>Eurotatoria</taxon>
        <taxon>Bdelloidea</taxon>
        <taxon>Adinetida</taxon>
        <taxon>Adinetidae</taxon>
        <taxon>Adineta</taxon>
    </lineage>
</organism>
<comment type="caution">
    <text evidence="1">The sequence shown here is derived from an EMBL/GenBank/DDBJ whole genome shotgun (WGS) entry which is preliminary data.</text>
</comment>
<evidence type="ECO:0000313" key="4">
    <source>
        <dbReference type="Proteomes" id="UP000663877"/>
    </source>
</evidence>
<proteinExistence type="predicted"/>
<dbReference type="AlphaFoldDB" id="A0A815ZVM2"/>
<accession>A0A815ZVM2</accession>